<gene>
    <name evidence="1" type="ORF">GMARGA_LOCUS42951</name>
</gene>
<sequence length="43" mass="5267">VTIYFFTSNNANNYLFLSVIRIEEDQTDIKKYLLDEFYEVRKL</sequence>
<feature type="non-terminal residue" evidence="1">
    <location>
        <position position="43"/>
    </location>
</feature>
<feature type="non-terminal residue" evidence="1">
    <location>
        <position position="1"/>
    </location>
</feature>
<evidence type="ECO:0000313" key="1">
    <source>
        <dbReference type="EMBL" id="CAG8854130.1"/>
    </source>
</evidence>
<name>A0ABN7XHQ7_GIGMA</name>
<organism evidence="1 2">
    <name type="scientific">Gigaspora margarita</name>
    <dbReference type="NCBI Taxonomy" id="4874"/>
    <lineage>
        <taxon>Eukaryota</taxon>
        <taxon>Fungi</taxon>
        <taxon>Fungi incertae sedis</taxon>
        <taxon>Mucoromycota</taxon>
        <taxon>Glomeromycotina</taxon>
        <taxon>Glomeromycetes</taxon>
        <taxon>Diversisporales</taxon>
        <taxon>Gigasporaceae</taxon>
        <taxon>Gigaspora</taxon>
    </lineage>
</organism>
<accession>A0ABN7XHQ7</accession>
<dbReference type="EMBL" id="CAJVQB010133740">
    <property type="protein sequence ID" value="CAG8854130.1"/>
    <property type="molecule type" value="Genomic_DNA"/>
</dbReference>
<proteinExistence type="predicted"/>
<protein>
    <submittedName>
        <fullName evidence="1">9556_t:CDS:1</fullName>
    </submittedName>
</protein>
<comment type="caution">
    <text evidence="1">The sequence shown here is derived from an EMBL/GenBank/DDBJ whole genome shotgun (WGS) entry which is preliminary data.</text>
</comment>
<evidence type="ECO:0000313" key="2">
    <source>
        <dbReference type="Proteomes" id="UP000789901"/>
    </source>
</evidence>
<reference evidence="1 2" key="1">
    <citation type="submission" date="2021-06" db="EMBL/GenBank/DDBJ databases">
        <authorList>
            <person name="Kallberg Y."/>
            <person name="Tangrot J."/>
            <person name="Rosling A."/>
        </authorList>
    </citation>
    <scope>NUCLEOTIDE SEQUENCE [LARGE SCALE GENOMIC DNA]</scope>
    <source>
        <strain evidence="1 2">120-4 pot B 10/14</strain>
    </source>
</reference>
<keyword evidence="2" id="KW-1185">Reference proteome</keyword>
<dbReference type="Proteomes" id="UP000789901">
    <property type="component" value="Unassembled WGS sequence"/>
</dbReference>